<reference evidence="1 2" key="1">
    <citation type="submission" date="2022-10" db="EMBL/GenBank/DDBJ databases">
        <title>Alteromonas sp. chi3 Genome sequencing.</title>
        <authorList>
            <person name="Park S."/>
        </authorList>
    </citation>
    <scope>NUCLEOTIDE SEQUENCE [LARGE SCALE GENOMIC DNA]</scope>
    <source>
        <strain evidence="2">chi3</strain>
    </source>
</reference>
<accession>A0ABT5L2E2</accession>
<comment type="caution">
    <text evidence="1">The sequence shown here is derived from an EMBL/GenBank/DDBJ whole genome shotgun (WGS) entry which is preliminary data.</text>
</comment>
<dbReference type="EMBL" id="JAQQXP010000001">
    <property type="protein sequence ID" value="MDC8831043.1"/>
    <property type="molecule type" value="Genomic_DNA"/>
</dbReference>
<dbReference type="Pfam" id="PF11197">
    <property type="entry name" value="DUF2835"/>
    <property type="match status" value="1"/>
</dbReference>
<proteinExistence type="predicted"/>
<organism evidence="1 2">
    <name type="scientific">Alteromonas gilva</name>
    <dbReference type="NCBI Taxonomy" id="2987522"/>
    <lineage>
        <taxon>Bacteria</taxon>
        <taxon>Pseudomonadati</taxon>
        <taxon>Pseudomonadota</taxon>
        <taxon>Gammaproteobacteria</taxon>
        <taxon>Alteromonadales</taxon>
        <taxon>Alteromonadaceae</taxon>
        <taxon>Alteromonas/Salinimonas group</taxon>
        <taxon>Alteromonas</taxon>
    </lineage>
</organism>
<dbReference type="InterPro" id="IPR021363">
    <property type="entry name" value="DUF2835"/>
</dbReference>
<sequence length="78" mass="9001">MIVNSDKIYFFSLNEPYHQCQALYSGTIPYVILTAETGERVQVPAGRLRQFIDSRGVCGRFRMVVSAQNKIKSFERIR</sequence>
<evidence type="ECO:0000313" key="2">
    <source>
        <dbReference type="Proteomes" id="UP001218788"/>
    </source>
</evidence>
<evidence type="ECO:0000313" key="1">
    <source>
        <dbReference type="EMBL" id="MDC8831043.1"/>
    </source>
</evidence>
<name>A0ABT5L2E2_9ALTE</name>
<keyword evidence="2" id="KW-1185">Reference proteome</keyword>
<gene>
    <name evidence="1" type="ORF">OIK42_09735</name>
</gene>
<protein>
    <submittedName>
        <fullName evidence="1">DUF2835 family protein</fullName>
    </submittedName>
</protein>
<dbReference type="RefSeq" id="WP_273640097.1">
    <property type="nucleotide sequence ID" value="NZ_JAQQXP010000001.1"/>
</dbReference>
<dbReference type="Proteomes" id="UP001218788">
    <property type="component" value="Unassembled WGS sequence"/>
</dbReference>